<evidence type="ECO:0000313" key="2">
    <source>
        <dbReference type="Proteomes" id="UP000559027"/>
    </source>
</evidence>
<comment type="caution">
    <text evidence="1">The sequence shown here is derived from an EMBL/GenBank/DDBJ whole genome shotgun (WGS) entry which is preliminary data.</text>
</comment>
<name>A0A8H5FSA2_9AGAR</name>
<reference evidence="1 2" key="1">
    <citation type="journal article" date="2020" name="ISME J.">
        <title>Uncovering the hidden diversity of litter-decomposition mechanisms in mushroom-forming fungi.</title>
        <authorList>
            <person name="Floudas D."/>
            <person name="Bentzer J."/>
            <person name="Ahren D."/>
            <person name="Johansson T."/>
            <person name="Persson P."/>
            <person name="Tunlid A."/>
        </authorList>
    </citation>
    <scope>NUCLEOTIDE SEQUENCE [LARGE SCALE GENOMIC DNA]</scope>
    <source>
        <strain evidence="1 2">CBS 146.42</strain>
    </source>
</reference>
<protein>
    <submittedName>
        <fullName evidence="1">Uncharacterized protein</fullName>
    </submittedName>
</protein>
<gene>
    <name evidence="1" type="ORF">D9756_009968</name>
</gene>
<evidence type="ECO:0000313" key="1">
    <source>
        <dbReference type="EMBL" id="KAF5347249.1"/>
    </source>
</evidence>
<organism evidence="1 2">
    <name type="scientific">Leucocoprinus leucothites</name>
    <dbReference type="NCBI Taxonomy" id="201217"/>
    <lineage>
        <taxon>Eukaryota</taxon>
        <taxon>Fungi</taxon>
        <taxon>Dikarya</taxon>
        <taxon>Basidiomycota</taxon>
        <taxon>Agaricomycotina</taxon>
        <taxon>Agaricomycetes</taxon>
        <taxon>Agaricomycetidae</taxon>
        <taxon>Agaricales</taxon>
        <taxon>Agaricineae</taxon>
        <taxon>Agaricaceae</taxon>
        <taxon>Leucocoprinus</taxon>
    </lineage>
</organism>
<dbReference type="EMBL" id="JAACJO010000026">
    <property type="protein sequence ID" value="KAF5347249.1"/>
    <property type="molecule type" value="Genomic_DNA"/>
</dbReference>
<dbReference type="Proteomes" id="UP000559027">
    <property type="component" value="Unassembled WGS sequence"/>
</dbReference>
<dbReference type="AlphaFoldDB" id="A0A8H5FSA2"/>
<accession>A0A8H5FSA2</accession>
<keyword evidence="2" id="KW-1185">Reference proteome</keyword>
<dbReference type="OrthoDB" id="3204049at2759"/>
<proteinExistence type="predicted"/>
<sequence length="303" mass="35210">MHQEHNIPWNVFATNFKYVHEDKRSQQPRPARFGYTSQGRPTQACELGHLVRKMIAMIREFSKTERAKYRLPSELGPPEDGKLFSDHLRDKYPDYLNSQNQKLELWVDSVHIDFGGNPVYDTAHGDLADVVKVLVNENQMQTLLMLANHPLVPLHRLRQLSWGHHFGVNRIVEAAIPLYIFWNFMATSGGLATGAHRNDLCVSLVKSMTMTMDHEAQQIPHWELYGVKNFNGEKEDLPEVDPVRLQEYLKHLFSLLFRYDMLMAECGVDTDWESEIVSSISWYYGAKTETTQDEEGQWRTQFK</sequence>